<dbReference type="PANTHER" id="PTHR10039:SF14">
    <property type="entry name" value="NACHT DOMAIN-CONTAINING PROTEIN"/>
    <property type="match status" value="1"/>
</dbReference>
<name>A0A4Y7SI54_COPMI</name>
<comment type="caution">
    <text evidence="3">The sequence shown here is derived from an EMBL/GenBank/DDBJ whole genome shotgun (WGS) entry which is preliminary data.</text>
</comment>
<dbReference type="AlphaFoldDB" id="A0A4Y7SI54"/>
<evidence type="ECO:0000313" key="3">
    <source>
        <dbReference type="EMBL" id="TEB21442.1"/>
    </source>
</evidence>
<accession>A0A4Y7SI54</accession>
<keyword evidence="4" id="KW-1185">Reference proteome</keyword>
<dbReference type="Proteomes" id="UP000298030">
    <property type="component" value="Unassembled WGS sequence"/>
</dbReference>
<evidence type="ECO:0000259" key="2">
    <source>
        <dbReference type="Pfam" id="PF24883"/>
    </source>
</evidence>
<dbReference type="InterPro" id="IPR027417">
    <property type="entry name" value="P-loop_NTPase"/>
</dbReference>
<dbReference type="EMBL" id="QPFP01000110">
    <property type="protein sequence ID" value="TEB21442.1"/>
    <property type="molecule type" value="Genomic_DNA"/>
</dbReference>
<protein>
    <recommendedName>
        <fullName evidence="2">Nephrocystin 3-like N-terminal domain-containing protein</fullName>
    </recommendedName>
</protein>
<evidence type="ECO:0000313" key="4">
    <source>
        <dbReference type="Proteomes" id="UP000298030"/>
    </source>
</evidence>
<proteinExistence type="predicted"/>
<organism evidence="3 4">
    <name type="scientific">Coprinellus micaceus</name>
    <name type="common">Glistening ink-cap mushroom</name>
    <name type="synonym">Coprinus micaceus</name>
    <dbReference type="NCBI Taxonomy" id="71717"/>
    <lineage>
        <taxon>Eukaryota</taxon>
        <taxon>Fungi</taxon>
        <taxon>Dikarya</taxon>
        <taxon>Basidiomycota</taxon>
        <taxon>Agaricomycotina</taxon>
        <taxon>Agaricomycetes</taxon>
        <taxon>Agaricomycetidae</taxon>
        <taxon>Agaricales</taxon>
        <taxon>Agaricineae</taxon>
        <taxon>Psathyrellaceae</taxon>
        <taxon>Coprinellus</taxon>
    </lineage>
</organism>
<dbReference type="SUPFAM" id="SSF52540">
    <property type="entry name" value="P-loop containing nucleoside triphosphate hydrolases"/>
    <property type="match status" value="2"/>
</dbReference>
<gene>
    <name evidence="3" type="ORF">FA13DRAFT_1799812</name>
</gene>
<feature type="domain" description="Nephrocystin 3-like N-terminal" evidence="2">
    <location>
        <begin position="74"/>
        <end position="262"/>
    </location>
</feature>
<keyword evidence="1" id="KW-0677">Repeat</keyword>
<evidence type="ECO:0000256" key="1">
    <source>
        <dbReference type="ARBA" id="ARBA00022737"/>
    </source>
</evidence>
<dbReference type="STRING" id="71717.A0A4Y7SI54"/>
<dbReference type="InterPro" id="IPR056884">
    <property type="entry name" value="NPHP3-like_N"/>
</dbReference>
<dbReference type="Gene3D" id="3.40.50.300">
    <property type="entry name" value="P-loop containing nucleotide triphosphate hydrolases"/>
    <property type="match status" value="2"/>
</dbReference>
<sequence>MTSNATQLFHHSSDVVVGSLMSITTTNVFQNPGSYDNYWVQYLLDHVVSDALHNANSRSAEPKCHPETRVALRQDIQTWITDGDGDSNPKRILWITGPAGSGKTAIASTIVSACAEKGILAASFFFSAFAGSAYRQSNVRLIPTLAYQLLQHRRAIKGIDRKIIASVEQDPLVFEKQLDDQFKALILEPLSDIVQEGIGETSRWPKVVVIDGLDECIADGGEVSSKGGLRGLTEAGHEETLSLLFAAATHPSFPFRVIVASRPEPVIQAFVSARAESVQTLFLGDKYDANHDITLFLKAKFAEIRRRYRIRTNWPTEDALKILVERASGQFIYAVTIIRFIDNSCDQPWIQLNQVLKSRAGTSRLTHAPNPFVFLDALYSRVLESSPKPTLSVKWILAIRLLQDETSNCDGTFIRPFLEADPGEMEYLLGNLRSLISLGDNDLPSFHIYHQSLLEFLADSGRSGLLHVNQDALHSFLKGRWSESLKMLGPQIISNPQNSIHEGYLDWCRELSRNPDFGFALPHREKELNDQETPSQPFTDFLGSFSKKPAPLDLHVDNLITKESGVVTLRVLLNYYGSHRRTPADIQLPKALGKVWIWKKPCKFINVAAGKPIAAVSGALTANENELAVRHFTLKNPRPHSPNSPDKLILVDTPGFDNYYRQANDATILQRIIEWLTTRCSRDAQLGGIIYFHDITQDRGAMEYNQTWLAAYLTDPEPVRHLLLATVKWDRVSAPPHTVNYEEREDRLSRTVWRGMLDRGARVARFANTQDSAWAVISQLLERQPIDIHILHEDLLRIRARGEIKGAVKKKGFSAIYKWFQ</sequence>
<reference evidence="3 4" key="1">
    <citation type="journal article" date="2019" name="Nat. Ecol. Evol.">
        <title>Megaphylogeny resolves global patterns of mushroom evolution.</title>
        <authorList>
            <person name="Varga T."/>
            <person name="Krizsan K."/>
            <person name="Foldi C."/>
            <person name="Dima B."/>
            <person name="Sanchez-Garcia M."/>
            <person name="Sanchez-Ramirez S."/>
            <person name="Szollosi G.J."/>
            <person name="Szarkandi J.G."/>
            <person name="Papp V."/>
            <person name="Albert L."/>
            <person name="Andreopoulos W."/>
            <person name="Angelini C."/>
            <person name="Antonin V."/>
            <person name="Barry K.W."/>
            <person name="Bougher N.L."/>
            <person name="Buchanan P."/>
            <person name="Buyck B."/>
            <person name="Bense V."/>
            <person name="Catcheside P."/>
            <person name="Chovatia M."/>
            <person name="Cooper J."/>
            <person name="Damon W."/>
            <person name="Desjardin D."/>
            <person name="Finy P."/>
            <person name="Geml J."/>
            <person name="Haridas S."/>
            <person name="Hughes K."/>
            <person name="Justo A."/>
            <person name="Karasinski D."/>
            <person name="Kautmanova I."/>
            <person name="Kiss B."/>
            <person name="Kocsube S."/>
            <person name="Kotiranta H."/>
            <person name="LaButti K.M."/>
            <person name="Lechner B.E."/>
            <person name="Liimatainen K."/>
            <person name="Lipzen A."/>
            <person name="Lukacs Z."/>
            <person name="Mihaltcheva S."/>
            <person name="Morgado L.N."/>
            <person name="Niskanen T."/>
            <person name="Noordeloos M.E."/>
            <person name="Ohm R.A."/>
            <person name="Ortiz-Santana B."/>
            <person name="Ovrebo C."/>
            <person name="Racz N."/>
            <person name="Riley R."/>
            <person name="Savchenko A."/>
            <person name="Shiryaev A."/>
            <person name="Soop K."/>
            <person name="Spirin V."/>
            <person name="Szebenyi C."/>
            <person name="Tomsovsky M."/>
            <person name="Tulloss R.E."/>
            <person name="Uehling J."/>
            <person name="Grigoriev I.V."/>
            <person name="Vagvolgyi C."/>
            <person name="Papp T."/>
            <person name="Martin F.M."/>
            <person name="Miettinen O."/>
            <person name="Hibbett D.S."/>
            <person name="Nagy L.G."/>
        </authorList>
    </citation>
    <scope>NUCLEOTIDE SEQUENCE [LARGE SCALE GENOMIC DNA]</scope>
    <source>
        <strain evidence="3 4">FP101781</strain>
    </source>
</reference>
<dbReference type="Pfam" id="PF24883">
    <property type="entry name" value="NPHP3_N"/>
    <property type="match status" value="1"/>
</dbReference>
<dbReference type="PANTHER" id="PTHR10039">
    <property type="entry name" value="AMELOGENIN"/>
    <property type="match status" value="1"/>
</dbReference>
<dbReference type="OrthoDB" id="3255035at2759"/>